<keyword evidence="1" id="KW-0472">Membrane</keyword>
<comment type="caution">
    <text evidence="3">The sequence shown here is derived from an EMBL/GenBank/DDBJ whole genome shotgun (WGS) entry which is preliminary data.</text>
</comment>
<dbReference type="AlphaFoldDB" id="A0A917W756"/>
<evidence type="ECO:0000313" key="3">
    <source>
        <dbReference type="EMBL" id="GGL71317.1"/>
    </source>
</evidence>
<keyword evidence="1" id="KW-1133">Transmembrane helix</keyword>
<sequence length="140" mass="14002">MRSALLSGRERGQAVSIMVLGFVAALLMVAGLVVDGGQKAAAMNRAETLAAGAARAGADAGAGSTLGTASDTSVSAGQARISARNYLAAAGGDIASSRVQVNGDQVSVHIEIRVTTVFLSLIHINTLRATGDATARVVPN</sequence>
<protein>
    <submittedName>
        <fullName evidence="3">Membrane protein</fullName>
    </submittedName>
</protein>
<feature type="domain" description="Putative Flp pilus-assembly TadG-like N-terminal" evidence="2">
    <location>
        <begin position="12"/>
        <end position="60"/>
    </location>
</feature>
<dbReference type="InterPro" id="IPR028087">
    <property type="entry name" value="Tad_N"/>
</dbReference>
<keyword evidence="1" id="KW-0812">Transmembrane</keyword>
<name>A0A917W756_9ACTN</name>
<dbReference type="EMBL" id="BMMZ01000008">
    <property type="protein sequence ID" value="GGL71317.1"/>
    <property type="molecule type" value="Genomic_DNA"/>
</dbReference>
<dbReference type="Pfam" id="PF13400">
    <property type="entry name" value="Tad"/>
    <property type="match status" value="1"/>
</dbReference>
<evidence type="ECO:0000256" key="1">
    <source>
        <dbReference type="SAM" id="Phobius"/>
    </source>
</evidence>
<reference evidence="3" key="1">
    <citation type="journal article" date="2014" name="Int. J. Syst. Evol. Microbiol.">
        <title>Complete genome sequence of Corynebacterium casei LMG S-19264T (=DSM 44701T), isolated from a smear-ripened cheese.</title>
        <authorList>
            <consortium name="US DOE Joint Genome Institute (JGI-PGF)"/>
            <person name="Walter F."/>
            <person name="Albersmeier A."/>
            <person name="Kalinowski J."/>
            <person name="Ruckert C."/>
        </authorList>
    </citation>
    <scope>NUCLEOTIDE SEQUENCE</scope>
    <source>
        <strain evidence="3">CGMCC 4.7306</strain>
    </source>
</reference>
<dbReference type="RefSeq" id="WP_188896384.1">
    <property type="nucleotide sequence ID" value="NZ_BMMZ01000008.1"/>
</dbReference>
<feature type="transmembrane region" description="Helical" evidence="1">
    <location>
        <begin position="12"/>
        <end position="34"/>
    </location>
</feature>
<dbReference type="Proteomes" id="UP000613840">
    <property type="component" value="Unassembled WGS sequence"/>
</dbReference>
<evidence type="ECO:0000313" key="4">
    <source>
        <dbReference type="Proteomes" id="UP000613840"/>
    </source>
</evidence>
<evidence type="ECO:0000259" key="2">
    <source>
        <dbReference type="Pfam" id="PF13400"/>
    </source>
</evidence>
<accession>A0A917W756</accession>
<keyword evidence="4" id="KW-1185">Reference proteome</keyword>
<proteinExistence type="predicted"/>
<gene>
    <name evidence="3" type="ORF">GCM10011575_32110</name>
</gene>
<organism evidence="3 4">
    <name type="scientific">Microlunatus endophyticus</name>
    <dbReference type="NCBI Taxonomy" id="1716077"/>
    <lineage>
        <taxon>Bacteria</taxon>
        <taxon>Bacillati</taxon>
        <taxon>Actinomycetota</taxon>
        <taxon>Actinomycetes</taxon>
        <taxon>Propionibacteriales</taxon>
        <taxon>Propionibacteriaceae</taxon>
        <taxon>Microlunatus</taxon>
    </lineage>
</organism>
<reference evidence="3" key="2">
    <citation type="submission" date="2020-09" db="EMBL/GenBank/DDBJ databases">
        <authorList>
            <person name="Sun Q."/>
            <person name="Zhou Y."/>
        </authorList>
    </citation>
    <scope>NUCLEOTIDE SEQUENCE</scope>
    <source>
        <strain evidence="3">CGMCC 4.7306</strain>
    </source>
</reference>